<gene>
    <name evidence="2" type="ORF">C7373_10790</name>
</gene>
<proteinExistence type="predicted"/>
<dbReference type="AlphaFoldDB" id="A0A2U1BIA0"/>
<organism evidence="2 3">
    <name type="scientific">Intestinimonas butyriciproducens</name>
    <dbReference type="NCBI Taxonomy" id="1297617"/>
    <lineage>
        <taxon>Bacteria</taxon>
        <taxon>Bacillati</taxon>
        <taxon>Bacillota</taxon>
        <taxon>Clostridia</taxon>
        <taxon>Eubacteriales</taxon>
        <taxon>Intestinimonas</taxon>
    </lineage>
</organism>
<dbReference type="EMBL" id="QEKK01000007">
    <property type="protein sequence ID" value="PVY48343.1"/>
    <property type="molecule type" value="Genomic_DNA"/>
</dbReference>
<keyword evidence="1" id="KW-1133">Transmembrane helix</keyword>
<sequence length="63" mass="7160">MYELLEYLIAIGGSVVLFFITKSTNMGVRQFTLYLCVLVVWSIVLYAALYLIHKAKSKSKKPS</sequence>
<feature type="transmembrane region" description="Helical" evidence="1">
    <location>
        <begin position="31"/>
        <end position="52"/>
    </location>
</feature>
<comment type="caution">
    <text evidence="2">The sequence shown here is derived from an EMBL/GenBank/DDBJ whole genome shotgun (WGS) entry which is preliminary data.</text>
</comment>
<dbReference type="Proteomes" id="UP000245778">
    <property type="component" value="Unassembled WGS sequence"/>
</dbReference>
<dbReference type="RefSeq" id="WP_033119207.1">
    <property type="nucleotide sequence ID" value="NZ_CALICV010000011.1"/>
</dbReference>
<evidence type="ECO:0000313" key="2">
    <source>
        <dbReference type="EMBL" id="PVY48343.1"/>
    </source>
</evidence>
<name>A0A2U1BIA0_9FIRM</name>
<evidence type="ECO:0000313" key="3">
    <source>
        <dbReference type="Proteomes" id="UP000245778"/>
    </source>
</evidence>
<feature type="transmembrane region" description="Helical" evidence="1">
    <location>
        <begin position="7"/>
        <end position="25"/>
    </location>
</feature>
<dbReference type="GeneID" id="93230549"/>
<keyword evidence="1" id="KW-0812">Transmembrane</keyword>
<evidence type="ECO:0000256" key="1">
    <source>
        <dbReference type="SAM" id="Phobius"/>
    </source>
</evidence>
<reference evidence="2 3" key="1">
    <citation type="submission" date="2018-04" db="EMBL/GenBank/DDBJ databases">
        <title>Genomic Encyclopedia of Type Strains, Phase IV (KMG-IV): sequencing the most valuable type-strain genomes for metagenomic binning, comparative biology and taxonomic classification.</title>
        <authorList>
            <person name="Goeker M."/>
        </authorList>
    </citation>
    <scope>NUCLEOTIDE SEQUENCE [LARGE SCALE GENOMIC DNA]</scope>
    <source>
        <strain evidence="2 3">DSM 26588</strain>
    </source>
</reference>
<protein>
    <submittedName>
        <fullName evidence="2">Uncharacterized protein</fullName>
    </submittedName>
</protein>
<keyword evidence="1" id="KW-0472">Membrane</keyword>
<accession>A0A2U1BIA0</accession>